<evidence type="ECO:0000313" key="3">
    <source>
        <dbReference type="EMBL" id="MPV36243.1"/>
    </source>
</evidence>
<feature type="chain" id="PRO_5027040258" evidence="2">
    <location>
        <begin position="32"/>
        <end position="602"/>
    </location>
</feature>
<dbReference type="Proteomes" id="UP000437709">
    <property type="component" value="Unassembled WGS sequence"/>
</dbReference>
<accession>A0A6N7EGE5</accession>
<dbReference type="EMBL" id="WHPC01000008">
    <property type="protein sequence ID" value="MPV36243.1"/>
    <property type="molecule type" value="Genomic_DNA"/>
</dbReference>
<keyword evidence="2" id="KW-0732">Signal</keyword>
<evidence type="ECO:0000256" key="2">
    <source>
        <dbReference type="SAM" id="SignalP"/>
    </source>
</evidence>
<dbReference type="AlphaFoldDB" id="A0A6N7EGE5"/>
<dbReference type="RefSeq" id="WP_152195783.1">
    <property type="nucleotide sequence ID" value="NZ_VUKD01000004.1"/>
</dbReference>
<feature type="region of interest" description="Disordered" evidence="1">
    <location>
        <begin position="380"/>
        <end position="505"/>
    </location>
</feature>
<feature type="compositionally biased region" description="Basic and acidic residues" evidence="1">
    <location>
        <begin position="416"/>
        <end position="428"/>
    </location>
</feature>
<sequence>MTTRKLLRAGVVTVATLLGLALLASPTTSYADWYDVATVEGTTMSTGTLALAKGTPTVAVAGTRSATTSGLSAGDRITFTAPVRIHAVGDLLTASLTLDASAAFPSLQVGQPSVRDSRGNALPATGRNTWEVTQALDGETLTATIVATVPATARPGAAYGAGELRWHLAQDGLGGSGWRSVVTHPTPIVTVGPKLDLKVTPGATSAVVENTTAEPLTWRVAGVRVLAERGDHSALDGTTVTYRVLPTVNATCPAGSLAWSATVDGSDDVVVPAGADRAFAAGASAKICIETEVGSSIWRLAGQTVTVVTELAATQGMQTVSKTWTTTYRVSSWWWLVWWLEPVDSAATTLAPDQSAAPKARASTPLAAPEVIPAPQATVAPVAPAPSPAPSPDADGQQDTAPDVEQSTDEQPASDRPADEEPTHEQPVDRQPALEQPAHPQPSSDGPRDEQATHEQPAPEQPAGQQPGSGGSIDEQASNQPPADEPPVDEQSTHERSADAGATATLLPDGVVEIAWDRADVDDAATWQVLGLDETGAAAPLTDLLPATNRTTRLAVAVPAGDRLTVRIHLTGTDELVRVDVVRLDGGDRTRDEPTGTAGATS</sequence>
<reference evidence="3 4" key="1">
    <citation type="submission" date="2019-10" db="EMBL/GenBank/DDBJ databases">
        <title>Georgenia wutianyii sp. nov. and Georgenia yuyongxinii sp. nov. isolated from plateau pika (Ochotona curzoniae) in the Qinghai-Tibet plateau of China.</title>
        <authorList>
            <person name="Tian Z."/>
        </authorList>
    </citation>
    <scope>NUCLEOTIDE SEQUENCE [LARGE SCALE GENOMIC DNA]</scope>
    <source>
        <strain evidence="3 4">JCM 19765</strain>
    </source>
</reference>
<proteinExistence type="predicted"/>
<comment type="caution">
    <text evidence="3">The sequence shown here is derived from an EMBL/GenBank/DDBJ whole genome shotgun (WGS) entry which is preliminary data.</text>
</comment>
<evidence type="ECO:0000313" key="4">
    <source>
        <dbReference type="Proteomes" id="UP000437709"/>
    </source>
</evidence>
<evidence type="ECO:0000256" key="1">
    <source>
        <dbReference type="SAM" id="MobiDB-lite"/>
    </source>
</evidence>
<feature type="signal peptide" evidence="2">
    <location>
        <begin position="1"/>
        <end position="31"/>
    </location>
</feature>
<gene>
    <name evidence="3" type="ORF">GB881_04130</name>
</gene>
<protein>
    <submittedName>
        <fullName evidence="3">Uncharacterized protein</fullName>
    </submittedName>
</protein>
<feature type="compositionally biased region" description="Low complexity" evidence="1">
    <location>
        <begin position="455"/>
        <end position="466"/>
    </location>
</feature>
<keyword evidence="4" id="KW-1185">Reference proteome</keyword>
<name>A0A6N7EGE5_9MICO</name>
<organism evidence="3 4">
    <name type="scientific">Georgenia subflava</name>
    <dbReference type="NCBI Taxonomy" id="1622177"/>
    <lineage>
        <taxon>Bacteria</taxon>
        <taxon>Bacillati</taxon>
        <taxon>Actinomycetota</taxon>
        <taxon>Actinomycetes</taxon>
        <taxon>Micrococcales</taxon>
        <taxon>Bogoriellaceae</taxon>
        <taxon>Georgenia</taxon>
    </lineage>
</organism>